<dbReference type="PROSITE" id="PS50118">
    <property type="entry name" value="HMG_BOX_2"/>
    <property type="match status" value="2"/>
</dbReference>
<protein>
    <submittedName>
        <fullName evidence="5">HMG box domain-containing protein</fullName>
    </submittedName>
</protein>
<dbReference type="GO" id="GO:0003677">
    <property type="term" value="F:DNA binding"/>
    <property type="evidence" value="ECO:0007669"/>
    <property type="project" value="UniProtKB-UniRule"/>
</dbReference>
<feature type="DNA-binding region" description="HMG box" evidence="1">
    <location>
        <begin position="143"/>
        <end position="188"/>
    </location>
</feature>
<evidence type="ECO:0000313" key="3">
    <source>
        <dbReference type="EMBL" id="VDN18694.1"/>
    </source>
</evidence>
<dbReference type="CDD" id="cd00084">
    <property type="entry name" value="HMG-box_SF"/>
    <property type="match status" value="2"/>
</dbReference>
<feature type="DNA-binding region" description="HMG box" evidence="1">
    <location>
        <begin position="44"/>
        <end position="108"/>
    </location>
</feature>
<dbReference type="OrthoDB" id="77911at2759"/>
<reference evidence="5" key="1">
    <citation type="submission" date="2016-06" db="UniProtKB">
        <authorList>
            <consortium name="WormBaseParasite"/>
        </authorList>
    </citation>
    <scope>IDENTIFICATION</scope>
</reference>
<keyword evidence="1" id="KW-0539">Nucleus</keyword>
<evidence type="ECO:0000313" key="5">
    <source>
        <dbReference type="WBParaSite" id="GPUH_0001138901-mRNA-1"/>
    </source>
</evidence>
<dbReference type="SMART" id="SM00398">
    <property type="entry name" value="HMG"/>
    <property type="match status" value="2"/>
</dbReference>
<dbReference type="AlphaFoldDB" id="A0A183DRN5"/>
<evidence type="ECO:0000256" key="1">
    <source>
        <dbReference type="PROSITE-ProRule" id="PRU00267"/>
    </source>
</evidence>
<accession>A0A183DRN5</accession>
<feature type="domain" description="HMG box" evidence="2">
    <location>
        <begin position="44"/>
        <end position="108"/>
    </location>
</feature>
<proteinExistence type="predicted"/>
<keyword evidence="1" id="KW-0238">DNA-binding</keyword>
<dbReference type="InterPro" id="IPR009071">
    <property type="entry name" value="HMG_box_dom"/>
</dbReference>
<dbReference type="WBParaSite" id="GPUH_0001138901-mRNA-1">
    <property type="protein sequence ID" value="GPUH_0001138901-mRNA-1"/>
    <property type="gene ID" value="GPUH_0001138901"/>
</dbReference>
<dbReference type="SUPFAM" id="SSF47095">
    <property type="entry name" value="HMG-box"/>
    <property type="match status" value="2"/>
</dbReference>
<dbReference type="Proteomes" id="UP000271098">
    <property type="component" value="Unassembled WGS sequence"/>
</dbReference>
<dbReference type="Pfam" id="PF00505">
    <property type="entry name" value="HMG_box"/>
    <property type="match status" value="2"/>
</dbReference>
<evidence type="ECO:0000313" key="4">
    <source>
        <dbReference type="Proteomes" id="UP000271098"/>
    </source>
</evidence>
<sequence>MFSLLSVRVRCLAVPELLPALRRCFAAASGTGVASGKFGRLPPGYGKTTAFGIYVKENFASRPDEQPTEVFSNLTRQWKGLSEDDKKKYFDEARRVNEQKRLKLEAMSEAEREELQRQGQSLREARLKRRIRLERRKKREDGIQRPMSGWTLFVKEKAVKGASAPDKKQQDVIRELAATWKSLPEDAKNASHFAFLSLPISFYTFCAA</sequence>
<dbReference type="GO" id="GO:0005634">
    <property type="term" value="C:nucleus"/>
    <property type="evidence" value="ECO:0007669"/>
    <property type="project" value="UniProtKB-UniRule"/>
</dbReference>
<feature type="domain" description="HMG box" evidence="2">
    <location>
        <begin position="143"/>
        <end position="188"/>
    </location>
</feature>
<reference evidence="3 4" key="2">
    <citation type="submission" date="2018-11" db="EMBL/GenBank/DDBJ databases">
        <authorList>
            <consortium name="Pathogen Informatics"/>
        </authorList>
    </citation>
    <scope>NUCLEOTIDE SEQUENCE [LARGE SCALE GENOMIC DNA]</scope>
</reference>
<name>A0A183DRN5_9BILA</name>
<dbReference type="InterPro" id="IPR036910">
    <property type="entry name" value="HMG_box_dom_sf"/>
</dbReference>
<keyword evidence="4" id="KW-1185">Reference proteome</keyword>
<gene>
    <name evidence="3" type="ORF">GPUH_LOCUS11376</name>
</gene>
<organism evidence="5">
    <name type="scientific">Gongylonema pulchrum</name>
    <dbReference type="NCBI Taxonomy" id="637853"/>
    <lineage>
        <taxon>Eukaryota</taxon>
        <taxon>Metazoa</taxon>
        <taxon>Ecdysozoa</taxon>
        <taxon>Nematoda</taxon>
        <taxon>Chromadorea</taxon>
        <taxon>Rhabditida</taxon>
        <taxon>Spirurina</taxon>
        <taxon>Spiruromorpha</taxon>
        <taxon>Spiruroidea</taxon>
        <taxon>Gongylonematidae</taxon>
        <taxon>Gongylonema</taxon>
    </lineage>
</organism>
<evidence type="ECO:0000259" key="2">
    <source>
        <dbReference type="PROSITE" id="PS50118"/>
    </source>
</evidence>
<dbReference type="Gene3D" id="1.10.30.10">
    <property type="entry name" value="High mobility group box domain"/>
    <property type="match status" value="2"/>
</dbReference>
<dbReference type="EMBL" id="UYRT01078517">
    <property type="protein sequence ID" value="VDN18694.1"/>
    <property type="molecule type" value="Genomic_DNA"/>
</dbReference>